<dbReference type="AlphaFoldDB" id="A0A6D2JFE7"/>
<reference evidence="7" key="1">
    <citation type="submission" date="2020-01" db="EMBL/GenBank/DDBJ databases">
        <authorList>
            <person name="Mishra B."/>
        </authorList>
    </citation>
    <scope>NUCLEOTIDE SEQUENCE [LARGE SCALE GENOMIC DNA]</scope>
</reference>
<dbReference type="InterPro" id="IPR009668">
    <property type="entry name" value="RNA_pol-assoc_fac_A49-like"/>
</dbReference>
<evidence type="ECO:0008006" key="9">
    <source>
        <dbReference type="Google" id="ProtNLM"/>
    </source>
</evidence>
<dbReference type="EMBL" id="CACVBM020001161">
    <property type="protein sequence ID" value="CAA7035644.1"/>
    <property type="molecule type" value="Genomic_DNA"/>
</dbReference>
<name>A0A6D2JFE7_9BRAS</name>
<dbReference type="GO" id="GO:0003677">
    <property type="term" value="F:DNA binding"/>
    <property type="evidence" value="ECO:0007669"/>
    <property type="project" value="InterPro"/>
</dbReference>
<comment type="caution">
    <text evidence="7">The sequence shown here is derived from an EMBL/GenBank/DDBJ whole genome shotgun (WGS) entry which is preliminary data.</text>
</comment>
<evidence type="ECO:0000256" key="5">
    <source>
        <dbReference type="ARBA" id="ARBA00023242"/>
    </source>
</evidence>
<keyword evidence="8" id="KW-1185">Reference proteome</keyword>
<dbReference type="PANTHER" id="PTHR14440">
    <property type="entry name" value="DNA-DIRECTED RNA POLYMERASE I SUBUNIT RPA49"/>
    <property type="match status" value="1"/>
</dbReference>
<comment type="similarity">
    <text evidence="2">Belongs to the eukaryotic RPA49/POLR1E RNA polymerase subunit family.</text>
</comment>
<evidence type="ECO:0000313" key="8">
    <source>
        <dbReference type="Proteomes" id="UP000467841"/>
    </source>
</evidence>
<evidence type="ECO:0000256" key="1">
    <source>
        <dbReference type="ARBA" id="ARBA00004604"/>
    </source>
</evidence>
<keyword evidence="5" id="KW-0539">Nucleus</keyword>
<feature type="region of interest" description="Disordered" evidence="6">
    <location>
        <begin position="1"/>
        <end position="48"/>
    </location>
</feature>
<proteinExistence type="inferred from homology"/>
<evidence type="ECO:0000256" key="3">
    <source>
        <dbReference type="ARBA" id="ARBA00022478"/>
    </source>
</evidence>
<dbReference type="GO" id="GO:0005730">
    <property type="term" value="C:nucleolus"/>
    <property type="evidence" value="ECO:0007669"/>
    <property type="project" value="UniProtKB-SubCell"/>
</dbReference>
<feature type="compositionally biased region" description="Acidic residues" evidence="6">
    <location>
        <begin position="1"/>
        <end position="14"/>
    </location>
</feature>
<protein>
    <recommendedName>
        <fullName evidence="9">DNA-directed RNA polymerase I subunit rpa49</fullName>
    </recommendedName>
</protein>
<evidence type="ECO:0000256" key="4">
    <source>
        <dbReference type="ARBA" id="ARBA00023163"/>
    </source>
</evidence>
<accession>A0A6D2JFE7</accession>
<dbReference type="OrthoDB" id="532500at2759"/>
<keyword evidence="3" id="KW-0240">DNA-directed RNA polymerase</keyword>
<gene>
    <name evidence="7" type="ORF">MERR_LOCUS22879</name>
</gene>
<dbReference type="GO" id="GO:0000428">
    <property type="term" value="C:DNA-directed RNA polymerase complex"/>
    <property type="evidence" value="ECO:0007669"/>
    <property type="project" value="UniProtKB-KW"/>
</dbReference>
<sequence>MADEHENDYMEEEDAFKTPQLVKKSKKRKNKSTSETENHDEEDDAATIDITVKQISEKPDRIPPIVAYFASPYDPSSQSDDRESPNVTVYRHKSEAKKRLQVVVSPPGSNVEFVGSNYTGEQAARQTCVYTLGVLDKEAQTLRILPIAHNKVFRLEPRVKIKEAVDSEAAESAVTTELSEKERAMKGREKLNSKFGTKSAINRDKRKKALTLGADPDALDSDERKLTEADLNTSALESTDANVSRNIPPHDVSATAPEKAYPIEKIIDTGEWKFLQDIYDPVEDVIRTATDEYPLFVRNRLDKLRGIKNKTEKDTVAVVLSLLTHLVKFKDLNSMDGFSSAKNHKFPGIIRQKCKRLFKDSDEGRMPHDKINLLISYVLVLALHVDDFKTDPEDIAKDLRISQVELRKHFENLGCKYSHSKKSNVVFNLPVPLKFPQIMRKRKR</sequence>
<comment type="subcellular location">
    <subcellularLocation>
        <location evidence="1">Nucleus</location>
        <location evidence="1">Nucleolus</location>
    </subcellularLocation>
</comment>
<evidence type="ECO:0000256" key="6">
    <source>
        <dbReference type="SAM" id="MobiDB-lite"/>
    </source>
</evidence>
<dbReference type="Pfam" id="PF06870">
    <property type="entry name" value="RNA_pol_I_A49"/>
    <property type="match status" value="1"/>
</dbReference>
<evidence type="ECO:0000256" key="2">
    <source>
        <dbReference type="ARBA" id="ARBA00009430"/>
    </source>
</evidence>
<evidence type="ECO:0000313" key="7">
    <source>
        <dbReference type="EMBL" id="CAA7035644.1"/>
    </source>
</evidence>
<dbReference type="Proteomes" id="UP000467841">
    <property type="component" value="Unassembled WGS sequence"/>
</dbReference>
<dbReference type="GO" id="GO:0006351">
    <property type="term" value="P:DNA-templated transcription"/>
    <property type="evidence" value="ECO:0007669"/>
    <property type="project" value="InterPro"/>
</dbReference>
<organism evidence="7 8">
    <name type="scientific">Microthlaspi erraticum</name>
    <dbReference type="NCBI Taxonomy" id="1685480"/>
    <lineage>
        <taxon>Eukaryota</taxon>
        <taxon>Viridiplantae</taxon>
        <taxon>Streptophyta</taxon>
        <taxon>Embryophyta</taxon>
        <taxon>Tracheophyta</taxon>
        <taxon>Spermatophyta</taxon>
        <taxon>Magnoliopsida</taxon>
        <taxon>eudicotyledons</taxon>
        <taxon>Gunneridae</taxon>
        <taxon>Pentapetalae</taxon>
        <taxon>rosids</taxon>
        <taxon>malvids</taxon>
        <taxon>Brassicales</taxon>
        <taxon>Brassicaceae</taxon>
        <taxon>Coluteocarpeae</taxon>
        <taxon>Microthlaspi</taxon>
    </lineage>
</organism>
<keyword evidence="4" id="KW-0804">Transcription</keyword>